<dbReference type="PANTHER" id="PTHR14689:SF0">
    <property type="entry name" value="COILED-COIL DOMAIN-CONTAINING PROTEIN 82"/>
    <property type="match status" value="1"/>
</dbReference>
<feature type="compositionally biased region" description="Basic residues" evidence="1">
    <location>
        <begin position="424"/>
        <end position="441"/>
    </location>
</feature>
<dbReference type="GeneID" id="106807576"/>
<evidence type="ECO:0000313" key="4">
    <source>
        <dbReference type="RefSeq" id="XP_014665440.1"/>
    </source>
</evidence>
<feature type="compositionally biased region" description="Basic and acidic residues" evidence="1">
    <location>
        <begin position="275"/>
        <end position="287"/>
    </location>
</feature>
<feature type="region of interest" description="Disordered" evidence="1">
    <location>
        <begin position="92"/>
        <end position="126"/>
    </location>
</feature>
<feature type="region of interest" description="Disordered" evidence="1">
    <location>
        <begin position="201"/>
        <end position="220"/>
    </location>
</feature>
<dbReference type="Proteomes" id="UP000695022">
    <property type="component" value="Unplaced"/>
</dbReference>
<feature type="region of interest" description="Disordered" evidence="1">
    <location>
        <begin position="414"/>
        <end position="638"/>
    </location>
</feature>
<dbReference type="PANTHER" id="PTHR14689">
    <property type="entry name" value="PHORBOL-ESTER_DAG-TYPE DOMAIN-CONTAINING PROTEIN"/>
    <property type="match status" value="1"/>
</dbReference>
<dbReference type="Pfam" id="PF13926">
    <property type="entry name" value="DUF4211"/>
    <property type="match status" value="1"/>
</dbReference>
<evidence type="ECO:0000259" key="2">
    <source>
        <dbReference type="Pfam" id="PF13926"/>
    </source>
</evidence>
<evidence type="ECO:0000256" key="1">
    <source>
        <dbReference type="SAM" id="MobiDB-lite"/>
    </source>
</evidence>
<proteinExistence type="predicted"/>
<feature type="region of interest" description="Disordered" evidence="1">
    <location>
        <begin position="1"/>
        <end position="78"/>
    </location>
</feature>
<feature type="compositionally biased region" description="Basic and acidic residues" evidence="1">
    <location>
        <begin position="314"/>
        <end position="323"/>
    </location>
</feature>
<dbReference type="InterPro" id="IPR025451">
    <property type="entry name" value="DUF4211"/>
</dbReference>
<feature type="compositionally biased region" description="Basic and acidic residues" evidence="1">
    <location>
        <begin position="36"/>
        <end position="45"/>
    </location>
</feature>
<dbReference type="RefSeq" id="XP_014665440.1">
    <property type="nucleotide sequence ID" value="XM_014809954.1"/>
</dbReference>
<protein>
    <submittedName>
        <fullName evidence="4">Uncharacterized protein LOC106807576</fullName>
    </submittedName>
</protein>
<feature type="compositionally biased region" description="Basic residues" evidence="1">
    <location>
        <begin position="497"/>
        <end position="506"/>
    </location>
</feature>
<feature type="compositionally biased region" description="Basic and acidic residues" evidence="1">
    <location>
        <begin position="414"/>
        <end position="423"/>
    </location>
</feature>
<keyword evidence="3" id="KW-1185">Reference proteome</keyword>
<feature type="compositionally biased region" description="Acidic residues" evidence="1">
    <location>
        <begin position="466"/>
        <end position="478"/>
    </location>
</feature>
<feature type="region of interest" description="Disordered" evidence="1">
    <location>
        <begin position="153"/>
        <end position="177"/>
    </location>
</feature>
<evidence type="ECO:0000313" key="3">
    <source>
        <dbReference type="Proteomes" id="UP000695022"/>
    </source>
</evidence>
<feature type="compositionally biased region" description="Basic and acidic residues" evidence="1">
    <location>
        <begin position="335"/>
        <end position="344"/>
    </location>
</feature>
<feature type="region of interest" description="Disordered" evidence="1">
    <location>
        <begin position="235"/>
        <end position="394"/>
    </location>
</feature>
<feature type="compositionally biased region" description="Basic and acidic residues" evidence="1">
    <location>
        <begin position="593"/>
        <end position="608"/>
    </location>
</feature>
<feature type="domain" description="DUF4211" evidence="2">
    <location>
        <begin position="744"/>
        <end position="858"/>
    </location>
</feature>
<feature type="compositionally biased region" description="Acidic residues" evidence="1">
    <location>
        <begin position="366"/>
        <end position="380"/>
    </location>
</feature>
<feature type="compositionally biased region" description="Basic and acidic residues" evidence="1">
    <location>
        <begin position="445"/>
        <end position="465"/>
    </location>
</feature>
<sequence length="946" mass="104048">MMQPTVRLVRLRPDAASLSRAMRRDSELHSSGQSGDGRREDRRGGGADTEMTDLVEHGARSTGASTGAPPFLDLFDEAAPPGVSSVEALPADLSAETPPPSDLSLEVQAGDPSTRRDPSIVLPPSGKATAAAIEKLKRATLLREESSVRYDPSLDDEFAELATPPPPSAQPPSRVDASGATSVAFHNSFLCFVELNRVSDSPELNDKRSCAQTDGGGGAAETLDFVDRLLAEAEGGYTSADGKPTLNAADTARMEGESNDVAETPPDAAEAKSGATERKQTKNEKRGVAAVAGKADDASGGKPEQSGCEEEPEREVTAGKADDAPGGGSEEEPEREVTAGKADDASGGGSEEVTAGKADDASGGGSEEEPEREEEEEPEREEAAAAAAGCSAEQDIESLLDLEWQMARLQHEADALKEKERCRATAKKPKRRQTGKRRQTRKSWSQRDSDSDDVWQRESSDRLTGDADDLSLSEESESDNWSPCAKKKKGTGESHSRGHCKRAKRACRAESAPKRVLSARKCKMAVQQKQEQRKRKGSIEDDDADDTVGDTGDGLNYNEPEAETLVKSPDRDPDWVMQTAAERSEEEAEADEDVKMKSDSESEFSDGKRKPKQQHGRQSAAKSKKKRRSTVPAQQPTEDAFIKKFKKGSFIVLKSDADSPDCTLWRVEGDILHKFLPCDDRPKGFYKGTPSYSCWPDTSPSSYKDVKVKILKQTPSCINMVIEAVEDFYTQELPTLTDADTLALEANPLRDTFTVYTQILLSQVLDHSFLLEVRKENDEYFLTTLKKVEAIANDKKTLMQKKVNWSNSNYEGALAAHPYFAQTPGDNPLEPCQACKVISRPASRYIELYGNTYKKDTFLPLTFQKPPQKFHMCTICTDLSEVLHSLTHIHYRLFRHCLDKVEGLKEENPNVEPREILETCLQNRVWVNQIFQELVSLVDKFERKYL</sequence>
<reference evidence="4" key="1">
    <citation type="submission" date="2025-08" db="UniProtKB">
        <authorList>
            <consortium name="RefSeq"/>
        </authorList>
    </citation>
    <scope>IDENTIFICATION</scope>
</reference>
<organism evidence="3 4">
    <name type="scientific">Priapulus caudatus</name>
    <name type="common">Priapulid worm</name>
    <dbReference type="NCBI Taxonomy" id="37621"/>
    <lineage>
        <taxon>Eukaryota</taxon>
        <taxon>Metazoa</taxon>
        <taxon>Ecdysozoa</taxon>
        <taxon>Scalidophora</taxon>
        <taxon>Priapulida</taxon>
        <taxon>Priapulimorpha</taxon>
        <taxon>Priapulimorphida</taxon>
        <taxon>Priapulidae</taxon>
        <taxon>Priapulus</taxon>
    </lineage>
</organism>
<gene>
    <name evidence="4" type="primary">LOC106807576</name>
</gene>
<accession>A0ABM1DZR9</accession>
<name>A0ABM1DZR9_PRICU</name>